<evidence type="ECO:0000259" key="1">
    <source>
        <dbReference type="Pfam" id="PF00685"/>
    </source>
</evidence>
<dbReference type="GO" id="GO:0008146">
    <property type="term" value="F:sulfotransferase activity"/>
    <property type="evidence" value="ECO:0007669"/>
    <property type="project" value="InterPro"/>
</dbReference>
<protein>
    <recommendedName>
        <fullName evidence="1">Sulfotransferase domain-containing protein</fullName>
    </recommendedName>
</protein>
<sequence length="105" mass="12480">MALEPPECEYLNEEDTKKMMKLFTGERSGFVLVGPKKWFLPLRYTTEGKEYYNFKARPDDTWVITYPRSGTTWTQELVWLLSNDLDFNTARTELLSKRFPFLELV</sequence>
<evidence type="ECO:0000313" key="3">
    <source>
        <dbReference type="Proteomes" id="UP000655588"/>
    </source>
</evidence>
<comment type="caution">
    <text evidence="2">The sequence shown here is derived from an EMBL/GenBank/DDBJ whole genome shotgun (WGS) entry which is preliminary data.</text>
</comment>
<dbReference type="Proteomes" id="UP000655588">
    <property type="component" value="Unassembled WGS sequence"/>
</dbReference>
<gene>
    <name evidence="2" type="ORF">E2986_12276</name>
</gene>
<evidence type="ECO:0000313" key="2">
    <source>
        <dbReference type="EMBL" id="KAF3424217.1"/>
    </source>
</evidence>
<accession>A0A833RXG0</accession>
<dbReference type="Pfam" id="PF00685">
    <property type="entry name" value="Sulfotransfer_1"/>
    <property type="match status" value="1"/>
</dbReference>
<dbReference type="EMBL" id="WNWW01000485">
    <property type="protein sequence ID" value="KAF3424217.1"/>
    <property type="molecule type" value="Genomic_DNA"/>
</dbReference>
<dbReference type="Gene3D" id="3.40.50.300">
    <property type="entry name" value="P-loop containing nucleotide triphosphate hydrolases"/>
    <property type="match status" value="1"/>
</dbReference>
<dbReference type="SUPFAM" id="SSF52540">
    <property type="entry name" value="P-loop containing nucleoside triphosphate hydrolases"/>
    <property type="match status" value="1"/>
</dbReference>
<dbReference type="AlphaFoldDB" id="A0A833RXG0"/>
<keyword evidence="3" id="KW-1185">Reference proteome</keyword>
<feature type="domain" description="Sulfotransferase" evidence="1">
    <location>
        <begin position="58"/>
        <end position="104"/>
    </location>
</feature>
<name>A0A833RXG0_9HYME</name>
<organism evidence="2 3">
    <name type="scientific">Frieseomelitta varia</name>
    <dbReference type="NCBI Taxonomy" id="561572"/>
    <lineage>
        <taxon>Eukaryota</taxon>
        <taxon>Metazoa</taxon>
        <taxon>Ecdysozoa</taxon>
        <taxon>Arthropoda</taxon>
        <taxon>Hexapoda</taxon>
        <taxon>Insecta</taxon>
        <taxon>Pterygota</taxon>
        <taxon>Neoptera</taxon>
        <taxon>Endopterygota</taxon>
        <taxon>Hymenoptera</taxon>
        <taxon>Apocrita</taxon>
        <taxon>Aculeata</taxon>
        <taxon>Apoidea</taxon>
        <taxon>Anthophila</taxon>
        <taxon>Apidae</taxon>
        <taxon>Frieseomelitta</taxon>
    </lineage>
</organism>
<dbReference type="InterPro" id="IPR000863">
    <property type="entry name" value="Sulfotransferase_dom"/>
</dbReference>
<proteinExistence type="predicted"/>
<reference evidence="2" key="1">
    <citation type="submission" date="2019-11" db="EMBL/GenBank/DDBJ databases">
        <title>The nuclear and mitochondrial genomes of Frieseomelitta varia - a highly eusocial stingless bee (Meliponini) with a permanently sterile worker caste.</title>
        <authorList>
            <person name="Freitas F.C.P."/>
            <person name="Lourenco A.P."/>
            <person name="Nunes F.M.F."/>
            <person name="Paschoal A.R."/>
            <person name="Abreu F.C.P."/>
            <person name="Barbin F.O."/>
            <person name="Bataglia L."/>
            <person name="Cardoso-Junior C.A.M."/>
            <person name="Cervoni M.S."/>
            <person name="Silva S.R."/>
            <person name="Dalarmi F."/>
            <person name="Del Lama M.A."/>
            <person name="Depintor T.S."/>
            <person name="Ferreira K.M."/>
            <person name="Goria P.S."/>
            <person name="Jaskot M.C."/>
            <person name="Lago D.C."/>
            <person name="Luna-Lucena D."/>
            <person name="Moda L.M."/>
            <person name="Nascimento L."/>
            <person name="Pedrino M."/>
            <person name="Rabico F.O."/>
            <person name="Sanches F.C."/>
            <person name="Santos D.E."/>
            <person name="Santos C.G."/>
            <person name="Vieira J."/>
            <person name="Lopes T.F."/>
            <person name="Barchuk A.R."/>
            <person name="Hartfelder K."/>
            <person name="Simoes Z.L.P."/>
            <person name="Bitondi M.M.G."/>
            <person name="Pinheiro D.G."/>
        </authorList>
    </citation>
    <scope>NUCLEOTIDE SEQUENCE</scope>
    <source>
        <strain evidence="2">USP_RPSP 00005682</strain>
        <tissue evidence="2">Whole individual</tissue>
    </source>
</reference>
<dbReference type="InterPro" id="IPR027417">
    <property type="entry name" value="P-loop_NTPase"/>
</dbReference>